<feature type="transmembrane region" description="Helical" evidence="1">
    <location>
        <begin position="54"/>
        <end position="75"/>
    </location>
</feature>
<feature type="transmembrane region" description="Helical" evidence="1">
    <location>
        <begin position="21"/>
        <end position="42"/>
    </location>
</feature>
<keyword evidence="1" id="KW-1133">Transmembrane helix</keyword>
<dbReference type="KEGG" id="mphc:DMC14_001090"/>
<evidence type="ECO:0000256" key="1">
    <source>
        <dbReference type="SAM" id="Phobius"/>
    </source>
</evidence>
<dbReference type="AlphaFoldDB" id="A0A3T0TTH5"/>
<proteinExistence type="predicted"/>
<dbReference type="EMBL" id="CP033058">
    <property type="protein sequence ID" value="AZZ65387.1"/>
    <property type="molecule type" value="Genomic_DNA"/>
</dbReference>
<evidence type="ECO:0000313" key="3">
    <source>
        <dbReference type="Proteomes" id="UP000256585"/>
    </source>
</evidence>
<sequence length="217" mass="25498">MDQKQIKKQQTKEKMFNILGFMVIFAFLVIGIILFLTGAHVFGKINLGGTIASYIFASIFTIIFILIIIKIILIIKSENKYAKRAIDVKKIFEESSLTEEEKQINDLFNDKYSNQTSSLNIYFGVFADIEAKYYKKEVDINSAKVRMIIQKMIIETTKEFGIFDVYMAIDFSKTINKKLVWKGDFKKYKTYFTYIRELFHAADDYIYDKYFITKPKK</sequence>
<dbReference type="OrthoDB" id="398409at2"/>
<name>A0A3T0TTH5_9BACT</name>
<reference evidence="2" key="1">
    <citation type="submission" date="2019-03" db="EMBL/GenBank/DDBJ databases">
        <title>Draft Sequence and Annotation of the Mycoplasma phocicerebrale Strain 1049T Genome.</title>
        <authorList>
            <person name="Frasca S.Jr."/>
            <person name="Kutish G.F."/>
            <person name="Castellanos Gell J."/>
            <person name="Michaels D.L."/>
            <person name="Brown D.R."/>
        </authorList>
    </citation>
    <scope>NUCLEOTIDE SEQUENCE</scope>
    <source>
        <strain evidence="2">1049</strain>
    </source>
</reference>
<gene>
    <name evidence="2" type="ORF">DMC14_001090</name>
</gene>
<evidence type="ECO:0000313" key="2">
    <source>
        <dbReference type="EMBL" id="AZZ65387.1"/>
    </source>
</evidence>
<keyword evidence="1" id="KW-0472">Membrane</keyword>
<accession>A0A3T0TTH5</accession>
<dbReference type="RefSeq" id="WP_116171779.1">
    <property type="nucleotide sequence ID" value="NZ_CP033058.2"/>
</dbReference>
<keyword evidence="1" id="KW-0812">Transmembrane</keyword>
<protein>
    <submittedName>
        <fullName evidence="2">Uncharacterized protein</fullName>
    </submittedName>
</protein>
<organism evidence="2 3">
    <name type="scientific">Metamycoplasma phocicerebrale</name>
    <dbReference type="NCBI Taxonomy" id="142649"/>
    <lineage>
        <taxon>Bacteria</taxon>
        <taxon>Bacillati</taxon>
        <taxon>Mycoplasmatota</taxon>
        <taxon>Mycoplasmoidales</taxon>
        <taxon>Metamycoplasmataceae</taxon>
        <taxon>Metamycoplasma</taxon>
    </lineage>
</organism>
<keyword evidence="3" id="KW-1185">Reference proteome</keyword>
<dbReference type="Proteomes" id="UP000256585">
    <property type="component" value="Chromosome"/>
</dbReference>